<feature type="region of interest" description="Disordered" evidence="1">
    <location>
        <begin position="127"/>
        <end position="152"/>
    </location>
</feature>
<gene>
    <name evidence="2" type="ORF">Tci_044037</name>
</gene>
<evidence type="ECO:0000256" key="1">
    <source>
        <dbReference type="SAM" id="MobiDB-lite"/>
    </source>
</evidence>
<evidence type="ECO:0000313" key="2">
    <source>
        <dbReference type="EMBL" id="GEU72059.1"/>
    </source>
</evidence>
<organism evidence="2">
    <name type="scientific">Tanacetum cinerariifolium</name>
    <name type="common">Dalmatian daisy</name>
    <name type="synonym">Chrysanthemum cinerariifolium</name>
    <dbReference type="NCBI Taxonomy" id="118510"/>
    <lineage>
        <taxon>Eukaryota</taxon>
        <taxon>Viridiplantae</taxon>
        <taxon>Streptophyta</taxon>
        <taxon>Embryophyta</taxon>
        <taxon>Tracheophyta</taxon>
        <taxon>Spermatophyta</taxon>
        <taxon>Magnoliopsida</taxon>
        <taxon>eudicotyledons</taxon>
        <taxon>Gunneridae</taxon>
        <taxon>Pentapetalae</taxon>
        <taxon>asterids</taxon>
        <taxon>campanulids</taxon>
        <taxon>Asterales</taxon>
        <taxon>Asteraceae</taxon>
        <taxon>Asteroideae</taxon>
        <taxon>Anthemideae</taxon>
        <taxon>Anthemidinae</taxon>
        <taxon>Tanacetum</taxon>
    </lineage>
</organism>
<comment type="caution">
    <text evidence="2">The sequence shown here is derived from an EMBL/GenBank/DDBJ whole genome shotgun (WGS) entry which is preliminary data.</text>
</comment>
<dbReference type="EMBL" id="BKCJ010006420">
    <property type="protein sequence ID" value="GEU72059.1"/>
    <property type="molecule type" value="Genomic_DNA"/>
</dbReference>
<protein>
    <submittedName>
        <fullName evidence="2">Uncharacterized protein</fullName>
    </submittedName>
</protein>
<feature type="region of interest" description="Disordered" evidence="1">
    <location>
        <begin position="326"/>
        <end position="378"/>
    </location>
</feature>
<accession>A0A6L2MEX8</accession>
<dbReference type="AlphaFoldDB" id="A0A6L2MEX8"/>
<name>A0A6L2MEX8_TANCI</name>
<reference evidence="2" key="1">
    <citation type="journal article" date="2019" name="Sci. Rep.">
        <title>Draft genome of Tanacetum cinerariifolium, the natural source of mosquito coil.</title>
        <authorList>
            <person name="Yamashiro T."/>
            <person name="Shiraishi A."/>
            <person name="Satake H."/>
            <person name="Nakayama K."/>
        </authorList>
    </citation>
    <scope>NUCLEOTIDE SEQUENCE</scope>
</reference>
<proteinExistence type="predicted"/>
<sequence length="641" mass="73895">MMESKAYKTYLDFTTEKVIPKEARKRIKAHMKETSLTANDNIISNNPDTALELAKSISRTEAEEQEAARLVHETHKRLVIVQPTGRRRYIGVTIKDTPTTTKKKTPDQPLKLKGMEMLLDAAILTADMKKGDSRDEGELKSKEERTESNTDKGIDLQNISDEEEVQDDEWVHTSDDYVHTYDETQDVDDEKYNLINEELYNDVNVEMKDAEPPDEGKATTTEATTLTPTVLDSKTLSIIHLRVSDMKKEVKELKNVNHFTALLATIKSKVLTAIREYLGTNLGDALQKKQALIETMTTSKSVNNHPEHMALYHALIESILADEDDMDQGVADKQKKRKPADDNRDEDPLAGPDQGLQRRKTSKDAEPSKGPMSTDSSKDFFFNNNLEYLRGGSTDRKYTASTTKTKASQYEVEGIEDMVPTLWSPIKVAFDKQSKHDVYFTMRILSMTSVTVDKWYGYGHLKEIVVRRADKKLYKFMEGDFPRLHLNHIKDMLLLVVQNKLDNLDDDVMVNLAVALRIPRTRDEDLSRRAPYTTLLEPQRVIYDDKLKRKRTMRTDELYKFSDGTLILVRNTLDQMLKNLRLGYNKVMHKRKRITSDQRWTRIMIKDINQKVLKRRIMRSLEKFVGGINYGTNIRLLHWTI</sequence>